<feature type="chain" id="PRO_5020360265" evidence="1">
    <location>
        <begin position="20"/>
        <end position="240"/>
    </location>
</feature>
<protein>
    <submittedName>
        <fullName evidence="2">Uncharacterized protein</fullName>
    </submittedName>
</protein>
<dbReference type="SUPFAM" id="SSF53474">
    <property type="entry name" value="alpha/beta-Hydrolases"/>
    <property type="match status" value="1"/>
</dbReference>
<dbReference type="RefSeq" id="WP_138931185.1">
    <property type="nucleotide sequence ID" value="NZ_SWMU01000001.1"/>
</dbReference>
<sequence length="240" mass="27083">MKYVAFFCLLITSLLGSYAQNLNQNSTGSFVLTPTGPLSNQPVEVFYYIPNGGIASMPILFSFHGGSRNVDNYWGYWINMAKANNFMVFAPEFNSQNYPGLSDNYMMRNIFDDGDNPNSIGLKHSAVVDNQQDLQRLECGQYFLNTSQIDDQNQSVTFNWENYEHINIGHDAQLMANDIWSYVMMTTLSSNAFRSKKSLNIYPNPISNAILFKDLPQDICIINIYDITEQLVALGLSVGV</sequence>
<keyword evidence="1" id="KW-0732">Signal</keyword>
<accession>A0A4U5TV83</accession>
<comment type="caution">
    <text evidence="2">The sequence shown here is derived from an EMBL/GenBank/DDBJ whole genome shotgun (WGS) entry which is preliminary data.</text>
</comment>
<dbReference type="Proteomes" id="UP000306552">
    <property type="component" value="Unassembled WGS sequence"/>
</dbReference>
<dbReference type="InterPro" id="IPR029058">
    <property type="entry name" value="AB_hydrolase_fold"/>
</dbReference>
<keyword evidence="3" id="KW-1185">Reference proteome</keyword>
<dbReference type="Gene3D" id="3.40.50.1820">
    <property type="entry name" value="alpha/beta hydrolase"/>
    <property type="match status" value="1"/>
</dbReference>
<reference evidence="2 3" key="1">
    <citation type="submission" date="2019-04" db="EMBL/GenBank/DDBJ databases">
        <title>Psychroflexus halotolerans sp. nov., isolated from a marine solar saltern.</title>
        <authorList>
            <person name="Feng X."/>
        </authorList>
    </citation>
    <scope>NUCLEOTIDE SEQUENCE [LARGE SCALE GENOMIC DNA]</scope>
    <source>
        <strain evidence="2 3">WDS2C27</strain>
    </source>
</reference>
<organism evidence="2 3">
    <name type="scientific">Mesohalobacter halotolerans</name>
    <dbReference type="NCBI Taxonomy" id="1883405"/>
    <lineage>
        <taxon>Bacteria</taxon>
        <taxon>Pseudomonadati</taxon>
        <taxon>Bacteroidota</taxon>
        <taxon>Flavobacteriia</taxon>
        <taxon>Flavobacteriales</taxon>
        <taxon>Flavobacteriaceae</taxon>
        <taxon>Mesohalobacter</taxon>
    </lineage>
</organism>
<dbReference type="EMBL" id="SWMU01000001">
    <property type="protein sequence ID" value="TKS57484.1"/>
    <property type="molecule type" value="Genomic_DNA"/>
</dbReference>
<name>A0A4U5TV83_9FLAO</name>
<dbReference type="OrthoDB" id="1094867at2"/>
<dbReference type="AlphaFoldDB" id="A0A4U5TV83"/>
<proteinExistence type="predicted"/>
<gene>
    <name evidence="2" type="ORF">FCN74_03445</name>
</gene>
<feature type="signal peptide" evidence="1">
    <location>
        <begin position="1"/>
        <end position="19"/>
    </location>
</feature>
<evidence type="ECO:0000313" key="3">
    <source>
        <dbReference type="Proteomes" id="UP000306552"/>
    </source>
</evidence>
<evidence type="ECO:0000313" key="2">
    <source>
        <dbReference type="EMBL" id="TKS57484.1"/>
    </source>
</evidence>
<evidence type="ECO:0000256" key="1">
    <source>
        <dbReference type="SAM" id="SignalP"/>
    </source>
</evidence>